<dbReference type="EMBL" id="PKSM01000178">
    <property type="protein sequence ID" value="POW04909.1"/>
    <property type="molecule type" value="Genomic_DNA"/>
</dbReference>
<dbReference type="Proteomes" id="UP000238274">
    <property type="component" value="Unassembled WGS sequence"/>
</dbReference>
<name>A0A2S4V5V2_9BASI</name>
<reference evidence="3" key="3">
    <citation type="journal article" date="2018" name="Mol. Plant Microbe Interact.">
        <title>Genome sequence resources for the wheat stripe rust pathogen (Puccinia striiformis f. sp. tritici) and the barley stripe rust pathogen (Puccinia striiformis f. sp. hordei).</title>
        <authorList>
            <person name="Xia C."/>
            <person name="Wang M."/>
            <person name="Yin C."/>
            <person name="Cornejo O.E."/>
            <person name="Hulbert S.H."/>
            <person name="Chen X."/>
        </authorList>
    </citation>
    <scope>NUCLEOTIDE SEQUENCE [LARGE SCALE GENOMIC DNA]</scope>
    <source>
        <strain evidence="3">93TX-2</strain>
    </source>
</reference>
<dbReference type="AlphaFoldDB" id="A0A2S4V5V2"/>
<dbReference type="OrthoDB" id="2506684at2759"/>
<accession>A0A2S4V5V2</accession>
<comment type="caution">
    <text evidence="2">The sequence shown here is derived from an EMBL/GenBank/DDBJ whole genome shotgun (WGS) entry which is preliminary data.</text>
</comment>
<organism evidence="2 3">
    <name type="scientific">Puccinia striiformis</name>
    <dbReference type="NCBI Taxonomy" id="27350"/>
    <lineage>
        <taxon>Eukaryota</taxon>
        <taxon>Fungi</taxon>
        <taxon>Dikarya</taxon>
        <taxon>Basidiomycota</taxon>
        <taxon>Pucciniomycotina</taxon>
        <taxon>Pucciniomycetes</taxon>
        <taxon>Pucciniales</taxon>
        <taxon>Pucciniaceae</taxon>
        <taxon>Puccinia</taxon>
    </lineage>
</organism>
<protein>
    <submittedName>
        <fullName evidence="2">Uncharacterized protein</fullName>
    </submittedName>
</protein>
<dbReference type="VEuPathDB" id="FungiDB:PSHT_11035"/>
<keyword evidence="3" id="KW-1185">Reference proteome</keyword>
<proteinExistence type="predicted"/>
<feature type="compositionally biased region" description="Polar residues" evidence="1">
    <location>
        <begin position="341"/>
        <end position="354"/>
    </location>
</feature>
<gene>
    <name evidence="2" type="ORF">PSHT_11035</name>
</gene>
<evidence type="ECO:0000256" key="1">
    <source>
        <dbReference type="SAM" id="MobiDB-lite"/>
    </source>
</evidence>
<sequence length="360" mass="39730">MNDCLFGKFSFFRVSGHTNKNLGYLLSTRTRPNPRSIATPHNSECCILPLATSPEKNKMSLGKKINHPLYVRGPFDCFKQIFNSKPDSLPSSQFGFTNHHLAIAFLDPVAGIKRNVKVKVSCFGSKGTPTIYHNKELNMHLGESDLFTHTIANKTGVWGIGNVLSNTKSTNLAAVIRRCWWYCGAIMIMQKKSVHFDMPYQIPGNKNLGKAFGIFQIGREIIIAVHVTDYNKKAKVWMITALNAATASGDHIWTNEEINPSSGSSKPQPPEFVSHKILNLDSEDEVEVEPTTPTSSGKGKGKFANSSECPTIFGLASGSATLNRIKNIMEEGDIHVKHPGSFSTKRGVQQGTTNNHKKKK</sequence>
<reference evidence="3" key="2">
    <citation type="journal article" date="2018" name="BMC Genomics">
        <title>Genomic insights into host adaptation between the wheat stripe rust pathogen (Puccinia striiformis f. sp. tritici) and the barley stripe rust pathogen (Puccinia striiformis f. sp. hordei).</title>
        <authorList>
            <person name="Xia C."/>
            <person name="Wang M."/>
            <person name="Yin C."/>
            <person name="Cornejo O.E."/>
            <person name="Hulbert S.H."/>
            <person name="Chen X."/>
        </authorList>
    </citation>
    <scope>NUCLEOTIDE SEQUENCE [LARGE SCALE GENOMIC DNA]</scope>
    <source>
        <strain evidence="3">93TX-2</strain>
    </source>
</reference>
<evidence type="ECO:0000313" key="3">
    <source>
        <dbReference type="Proteomes" id="UP000238274"/>
    </source>
</evidence>
<feature type="region of interest" description="Disordered" evidence="1">
    <location>
        <begin position="336"/>
        <end position="360"/>
    </location>
</feature>
<dbReference type="VEuPathDB" id="FungiDB:PSTT_03890"/>
<reference evidence="2 3" key="1">
    <citation type="submission" date="2017-12" db="EMBL/GenBank/DDBJ databases">
        <title>Gene loss provides genomic basis for host adaptation in cereal stripe rust fungi.</title>
        <authorList>
            <person name="Xia C."/>
        </authorList>
    </citation>
    <scope>NUCLEOTIDE SEQUENCE [LARGE SCALE GENOMIC DNA]</scope>
    <source>
        <strain evidence="2 3">93TX-2</strain>
    </source>
</reference>
<evidence type="ECO:0000313" key="2">
    <source>
        <dbReference type="EMBL" id="POW04909.1"/>
    </source>
</evidence>
<feature type="region of interest" description="Disordered" evidence="1">
    <location>
        <begin position="283"/>
        <end position="304"/>
    </location>
</feature>